<dbReference type="InterPro" id="IPR004843">
    <property type="entry name" value="Calcineurin-like_PHP"/>
</dbReference>
<reference evidence="2" key="1">
    <citation type="submission" date="2019-11" db="EMBL/GenBank/DDBJ databases">
        <title>Lipid analysis of CO2-rich subsurface aquifers suggests an autotrophy-based deep biosphere with lysolipids enriched in CPR bacteria.</title>
        <authorList>
            <person name="Probst A.J."/>
            <person name="Elling F.J."/>
            <person name="Castelle C.J."/>
            <person name="Zhu Q."/>
            <person name="Elvert M."/>
            <person name="Birarda G."/>
            <person name="Holman H.-Y."/>
            <person name="Lane K.R."/>
            <person name="Ladd B."/>
            <person name="Ryan M.C."/>
            <person name="Woyke T."/>
            <person name="Hinrichs K.-U."/>
            <person name="Banfield J.F."/>
        </authorList>
    </citation>
    <scope>NUCLEOTIDE SEQUENCE</scope>
    <source>
        <strain evidence="2">CG_2015-01_33_1645</strain>
        <strain evidence="3">CG_2015-04_33_537</strain>
    </source>
</reference>
<organism evidence="2 4">
    <name type="scientific">Candidatus Altarchaeum hamiconexum</name>
    <dbReference type="NCBI Taxonomy" id="1803513"/>
    <lineage>
        <taxon>Archaea</taxon>
        <taxon>Candidatus Altarchaeota</taxon>
        <taxon>Candidatus Altiarchaeia</taxon>
        <taxon>Candidatus Altarchaeales</taxon>
        <taxon>Candidatus Altarchaeaceae</taxon>
        <taxon>Candidatus Altarchaeum</taxon>
    </lineage>
</organism>
<dbReference type="PANTHER" id="PTHR39323:SF1">
    <property type="entry name" value="BLR1149 PROTEIN"/>
    <property type="match status" value="1"/>
</dbReference>
<dbReference type="GO" id="GO:0016787">
    <property type="term" value="F:hydrolase activity"/>
    <property type="evidence" value="ECO:0007669"/>
    <property type="project" value="InterPro"/>
</dbReference>
<dbReference type="PIRSF" id="PIRSF000887">
    <property type="entry name" value="Pesterase_MJ0037"/>
    <property type="match status" value="1"/>
</dbReference>
<dbReference type="NCBIfam" id="TIGR00024">
    <property type="entry name" value="SbcD_rel_arch"/>
    <property type="match status" value="1"/>
</dbReference>
<dbReference type="Proteomes" id="UP000738826">
    <property type="component" value="Unassembled WGS sequence"/>
</dbReference>
<dbReference type="EMBL" id="JAACVF010000090">
    <property type="protein sequence ID" value="NCN65133.1"/>
    <property type="molecule type" value="Genomic_DNA"/>
</dbReference>
<dbReference type="Gene3D" id="3.60.21.10">
    <property type="match status" value="1"/>
</dbReference>
<dbReference type="InterPro" id="IPR029052">
    <property type="entry name" value="Metallo-depent_PP-like"/>
</dbReference>
<evidence type="ECO:0000313" key="3">
    <source>
        <dbReference type="EMBL" id="NCS91178.1"/>
    </source>
</evidence>
<dbReference type="AlphaFoldDB" id="A0A8J8CFR7"/>
<proteinExistence type="predicted"/>
<dbReference type="InterPro" id="IPR024173">
    <property type="entry name" value="Pesterase_MJ0037-like"/>
</dbReference>
<accession>A0A8J8CFR7</accession>
<evidence type="ECO:0000259" key="1">
    <source>
        <dbReference type="Pfam" id="PF00149"/>
    </source>
</evidence>
<name>A0A8J8CFR7_9ARCH</name>
<dbReference type="PANTHER" id="PTHR39323">
    <property type="entry name" value="BLR1149 PROTEIN"/>
    <property type="match status" value="1"/>
</dbReference>
<sequence>MKDVEDVELYGARIIDMALQIDENLIIADLHLGYENALISEGILIPKFQYKKIIKRLEEIFQKANSYHKIKRLIINGDLKHEFGRKSRQEYKETSELINFLRHYTGEIVLIRGNHDNFIKGMAESLNVKFCENFAVKNFFILHGDKIPKGFDDLAENKTVVIAHRHPCVGLRTSERTEKMKCFLKGKFGDKNLIVIPAFNFITEGTDVLQGNLLSQFLNTESIENSDVFGVENFETFHFGTVRDLLNLNV</sequence>
<dbReference type="EMBL" id="JAACQH010000035">
    <property type="protein sequence ID" value="NCS91178.1"/>
    <property type="molecule type" value="Genomic_DNA"/>
</dbReference>
<dbReference type="Pfam" id="PF00149">
    <property type="entry name" value="Metallophos"/>
    <property type="match status" value="1"/>
</dbReference>
<dbReference type="SUPFAM" id="SSF56300">
    <property type="entry name" value="Metallo-dependent phosphatases"/>
    <property type="match status" value="1"/>
</dbReference>
<dbReference type="CDD" id="cd07391">
    <property type="entry name" value="MPP_PF1019"/>
    <property type="match status" value="1"/>
</dbReference>
<dbReference type="InterPro" id="IPR004376">
    <property type="entry name" value="Pesterase_MJ0037"/>
</dbReference>
<protein>
    <submittedName>
        <fullName evidence="2">Phosphoesterase</fullName>
    </submittedName>
</protein>
<evidence type="ECO:0000313" key="2">
    <source>
        <dbReference type="EMBL" id="NCN65133.1"/>
    </source>
</evidence>
<gene>
    <name evidence="3" type="ORF">GW779_01980</name>
    <name evidence="2" type="ORF">GW910_03560</name>
</gene>
<dbReference type="Proteomes" id="UP000768163">
    <property type="component" value="Unassembled WGS sequence"/>
</dbReference>
<feature type="domain" description="Calcineurin-like phosphoesterase" evidence="1">
    <location>
        <begin position="25"/>
        <end position="147"/>
    </location>
</feature>
<evidence type="ECO:0000313" key="4">
    <source>
        <dbReference type="Proteomes" id="UP000768163"/>
    </source>
</evidence>
<comment type="caution">
    <text evidence="2">The sequence shown here is derived from an EMBL/GenBank/DDBJ whole genome shotgun (WGS) entry which is preliminary data.</text>
</comment>